<dbReference type="GO" id="GO:0005886">
    <property type="term" value="C:plasma membrane"/>
    <property type="evidence" value="ECO:0007669"/>
    <property type="project" value="UniProtKB-SubCell"/>
</dbReference>
<dbReference type="GO" id="GO:0043952">
    <property type="term" value="P:protein transport by the Sec complex"/>
    <property type="evidence" value="ECO:0007669"/>
    <property type="project" value="UniProtKB-UniRule"/>
</dbReference>
<dbReference type="PRINTS" id="PR01755">
    <property type="entry name" value="SECFTRNLCASE"/>
</dbReference>
<dbReference type="HAMAP" id="MF_01464_B">
    <property type="entry name" value="SecF_B"/>
    <property type="match status" value="1"/>
</dbReference>
<keyword evidence="8 9" id="KW-0472">Membrane</keyword>
<dbReference type="PANTHER" id="PTHR30081">
    <property type="entry name" value="PROTEIN-EXPORT MEMBRANE PROTEIN SEC"/>
    <property type="match status" value="1"/>
</dbReference>
<dbReference type="InterPro" id="IPR022646">
    <property type="entry name" value="SecD/SecF_CS"/>
</dbReference>
<evidence type="ECO:0000256" key="7">
    <source>
        <dbReference type="ARBA" id="ARBA00023010"/>
    </source>
</evidence>
<dbReference type="SUPFAM" id="SSF82866">
    <property type="entry name" value="Multidrug efflux transporter AcrB transmembrane domain"/>
    <property type="match status" value="1"/>
</dbReference>
<dbReference type="InterPro" id="IPR022813">
    <property type="entry name" value="SecD/SecF_arch_bac"/>
</dbReference>
<organism evidence="11 12">
    <name type="scientific">Candidatus Nitrosoglobus terrae</name>
    <dbReference type="NCBI Taxonomy" id="1630141"/>
    <lineage>
        <taxon>Bacteria</taxon>
        <taxon>Pseudomonadati</taxon>
        <taxon>Pseudomonadota</taxon>
        <taxon>Gammaproteobacteria</taxon>
        <taxon>Chromatiales</taxon>
        <taxon>Chromatiaceae</taxon>
        <taxon>Candidatus Nitrosoglobus</taxon>
    </lineage>
</organism>
<keyword evidence="6 9" id="KW-1133">Transmembrane helix</keyword>
<dbReference type="Proteomes" id="UP000243679">
    <property type="component" value="Chromosome"/>
</dbReference>
<dbReference type="NCBIfam" id="TIGR00966">
    <property type="entry name" value="transloc_SecF"/>
    <property type="match status" value="1"/>
</dbReference>
<dbReference type="InterPro" id="IPR055344">
    <property type="entry name" value="SecD_SecF_C_bact"/>
</dbReference>
<sequence>MEIFKKKTHFDFMGKRRLALMLSTGINLLSIAFLIFRGLNFGLDYTGGMLLEIGYEQPVELSEVRKSLAEIGYQEALVQHFGTTREVMIRLAPQEGKNSQKIGDEVLKALKTGNTGNDDRINLRRVEFVGPEMGEELATDGWMAMFYATIGILIYVTFRFEYRFATGAVVALVHDVLVILGIFSMFWLEFDLTVLAAVLAVIGYSLNDTVIIADRIRENFHKLRKATTIEVLNSAINDTLSRTIMTSALTLMVLIVFYFLGGEALHGFSLALIIGIIVGTYSSIYIASPIALVLGVNKTHFLVKSKGITTSKDNLL</sequence>
<dbReference type="Pfam" id="PF02355">
    <property type="entry name" value="SecD_SecF_C"/>
    <property type="match status" value="1"/>
</dbReference>
<keyword evidence="4 9" id="KW-0812">Transmembrane</keyword>
<evidence type="ECO:0000256" key="6">
    <source>
        <dbReference type="ARBA" id="ARBA00022989"/>
    </source>
</evidence>
<dbReference type="OrthoDB" id="9774769at2"/>
<feature type="transmembrane region" description="Helical" evidence="9">
    <location>
        <begin position="141"/>
        <end position="158"/>
    </location>
</feature>
<proteinExistence type="inferred from homology"/>
<feature type="transmembrane region" description="Helical" evidence="9">
    <location>
        <begin position="267"/>
        <end position="296"/>
    </location>
</feature>
<dbReference type="InterPro" id="IPR022645">
    <property type="entry name" value="SecD/SecF_bac"/>
</dbReference>
<dbReference type="NCBIfam" id="TIGR00916">
    <property type="entry name" value="2A0604s01"/>
    <property type="match status" value="1"/>
</dbReference>
<dbReference type="InterPro" id="IPR005665">
    <property type="entry name" value="SecF_bac"/>
</dbReference>
<dbReference type="GO" id="GO:0015450">
    <property type="term" value="F:protein-transporting ATPase activity"/>
    <property type="evidence" value="ECO:0007669"/>
    <property type="project" value="InterPro"/>
</dbReference>
<evidence type="ECO:0000313" key="12">
    <source>
        <dbReference type="Proteomes" id="UP000243679"/>
    </source>
</evidence>
<dbReference type="GO" id="GO:0065002">
    <property type="term" value="P:intracellular protein transmembrane transport"/>
    <property type="evidence" value="ECO:0007669"/>
    <property type="project" value="UniProtKB-UniRule"/>
</dbReference>
<comment type="subunit">
    <text evidence="9">Forms a complex with SecD. Part of the essential Sec protein translocation apparatus which comprises SecA, SecYEG and auxiliary proteins SecDF-YajC and YidC.</text>
</comment>
<keyword evidence="3 9" id="KW-1003">Cell membrane</keyword>
<keyword evidence="5 9" id="KW-0653">Protein transport</keyword>
<comment type="subcellular location">
    <subcellularLocation>
        <location evidence="1 9">Cell membrane</location>
        <topology evidence="1 9">Multi-pass membrane protein</topology>
    </subcellularLocation>
</comment>
<dbReference type="Gene3D" id="1.20.1640.10">
    <property type="entry name" value="Multidrug efflux transporter AcrB transmembrane domain"/>
    <property type="match status" value="1"/>
</dbReference>
<dbReference type="KEGG" id="ntt:TAO_0112"/>
<feature type="transmembrane region" description="Helical" evidence="9">
    <location>
        <begin position="194"/>
        <end position="213"/>
    </location>
</feature>
<dbReference type="InterPro" id="IPR048634">
    <property type="entry name" value="SecD_SecF_C"/>
</dbReference>
<keyword evidence="12" id="KW-1185">Reference proteome</keyword>
<keyword evidence="2 9" id="KW-0813">Transport</keyword>
<evidence type="ECO:0000259" key="10">
    <source>
        <dbReference type="Pfam" id="PF02355"/>
    </source>
</evidence>
<reference evidence="11 12" key="1">
    <citation type="journal article" date="2017" name="ISME J.">
        <title>An acid-tolerant ammonia-oxidizing ?-proteobacterium from soil.</title>
        <authorList>
            <person name="Hayatsu M."/>
            <person name="Tago K."/>
            <person name="Uchiyama I."/>
            <person name="Toyoda A."/>
            <person name="Wang Y."/>
            <person name="Shimomura Y."/>
            <person name="Okubo T."/>
            <person name="Kurisu F."/>
            <person name="Hirono Y."/>
            <person name="Nonaka K."/>
            <person name="Akiyama H."/>
            <person name="Itoh T."/>
            <person name="Takami H."/>
        </authorList>
    </citation>
    <scope>NUCLEOTIDE SEQUENCE [LARGE SCALE GENOMIC DNA]</scope>
    <source>
        <strain evidence="11 12">TAO100</strain>
    </source>
</reference>
<feature type="transmembrane region" description="Helical" evidence="9">
    <location>
        <begin position="165"/>
        <end position="188"/>
    </location>
</feature>
<dbReference type="PANTHER" id="PTHR30081:SF8">
    <property type="entry name" value="PROTEIN TRANSLOCASE SUBUNIT SECF"/>
    <property type="match status" value="1"/>
</dbReference>
<dbReference type="EMBL" id="AP014836">
    <property type="protein sequence ID" value="BAW79482.1"/>
    <property type="molecule type" value="Genomic_DNA"/>
</dbReference>
<keyword evidence="7 9" id="KW-0811">Translocation</keyword>
<dbReference type="RefSeq" id="WP_096526145.1">
    <property type="nucleotide sequence ID" value="NZ_AP014836.1"/>
</dbReference>
<evidence type="ECO:0000313" key="11">
    <source>
        <dbReference type="EMBL" id="BAW79482.1"/>
    </source>
</evidence>
<gene>
    <name evidence="9" type="primary">secF</name>
    <name evidence="11" type="ORF">TAO_0112</name>
</gene>
<evidence type="ECO:0000256" key="4">
    <source>
        <dbReference type="ARBA" id="ARBA00022692"/>
    </source>
</evidence>
<evidence type="ECO:0000256" key="8">
    <source>
        <dbReference type="ARBA" id="ARBA00023136"/>
    </source>
</evidence>
<comment type="function">
    <text evidence="9">Part of the Sec protein translocase complex. Interacts with the SecYEG preprotein conducting channel. SecDF uses the proton motive force (PMF) to complete protein translocation after the ATP-dependent function of SecA.</text>
</comment>
<evidence type="ECO:0000256" key="2">
    <source>
        <dbReference type="ARBA" id="ARBA00022448"/>
    </source>
</evidence>
<dbReference type="AlphaFoldDB" id="A0A1Q2SK41"/>
<comment type="similarity">
    <text evidence="9">Belongs to the SecD/SecF family. SecF subfamily.</text>
</comment>
<evidence type="ECO:0000256" key="5">
    <source>
        <dbReference type="ARBA" id="ARBA00022927"/>
    </source>
</evidence>
<feature type="transmembrane region" description="Helical" evidence="9">
    <location>
        <begin position="20"/>
        <end position="39"/>
    </location>
</feature>
<protein>
    <recommendedName>
        <fullName evidence="9">Protein-export membrane protein SecF</fullName>
    </recommendedName>
</protein>
<dbReference type="GO" id="GO:0006605">
    <property type="term" value="P:protein targeting"/>
    <property type="evidence" value="ECO:0007669"/>
    <property type="project" value="UniProtKB-UniRule"/>
</dbReference>
<feature type="domain" description="Protein export membrane protein SecD/SecF C-terminal" evidence="10">
    <location>
        <begin position="115"/>
        <end position="295"/>
    </location>
</feature>
<dbReference type="Pfam" id="PF07549">
    <property type="entry name" value="Sec_GG"/>
    <property type="match status" value="1"/>
</dbReference>
<name>A0A1Q2SK41_9GAMM</name>
<feature type="transmembrane region" description="Helical" evidence="9">
    <location>
        <begin position="243"/>
        <end position="261"/>
    </location>
</feature>
<evidence type="ECO:0000256" key="3">
    <source>
        <dbReference type="ARBA" id="ARBA00022475"/>
    </source>
</evidence>
<evidence type="ECO:0000256" key="9">
    <source>
        <dbReference type="HAMAP-Rule" id="MF_01464"/>
    </source>
</evidence>
<evidence type="ECO:0000256" key="1">
    <source>
        <dbReference type="ARBA" id="ARBA00004651"/>
    </source>
</evidence>
<accession>A0A1Q2SK41</accession>